<feature type="domain" description="F-box" evidence="3">
    <location>
        <begin position="43"/>
        <end position="89"/>
    </location>
</feature>
<dbReference type="PANTHER" id="PTHR12874:SF26">
    <property type="entry name" value="F-BOX PROTEIN"/>
    <property type="match status" value="1"/>
</dbReference>
<sequence length="127" mass="14094">GGANDLCFPLPHVPLTSSSPSSTPHRSSSSSSRARSPSELPVIPPMDVLPGELCFKIFHLLDHQSLAAAPQVCRKWNALTCDDELWRKLFQDRWGADATAFYAPEPEGAKPWKDVFVVQDRCDRYGL</sequence>
<dbReference type="GO" id="GO:0005634">
    <property type="term" value="C:nucleus"/>
    <property type="evidence" value="ECO:0007669"/>
    <property type="project" value="UniProtKB-SubCell"/>
</dbReference>
<reference evidence="4" key="3">
    <citation type="journal article" date="2017" name="Nature">
        <title>Genome sequence of the progenitor of the wheat D genome Aegilops tauschii.</title>
        <authorList>
            <person name="Luo M.C."/>
            <person name="Gu Y.Q."/>
            <person name="Puiu D."/>
            <person name="Wang H."/>
            <person name="Twardziok S.O."/>
            <person name="Deal K.R."/>
            <person name="Huo N."/>
            <person name="Zhu T."/>
            <person name="Wang L."/>
            <person name="Wang Y."/>
            <person name="McGuire P.E."/>
            <person name="Liu S."/>
            <person name="Long H."/>
            <person name="Ramasamy R.K."/>
            <person name="Rodriguez J.C."/>
            <person name="Van S.L."/>
            <person name="Yuan L."/>
            <person name="Wang Z."/>
            <person name="Xia Z."/>
            <person name="Xiao L."/>
            <person name="Anderson O.D."/>
            <person name="Ouyang S."/>
            <person name="Liang Y."/>
            <person name="Zimin A.V."/>
            <person name="Pertea G."/>
            <person name="Qi P."/>
            <person name="Bennetzen J.L."/>
            <person name="Dai X."/>
            <person name="Dawson M.W."/>
            <person name="Muller H.G."/>
            <person name="Kugler K."/>
            <person name="Rivarola-Duarte L."/>
            <person name="Spannagl M."/>
            <person name="Mayer K.F.X."/>
            <person name="Lu F.H."/>
            <person name="Bevan M.W."/>
            <person name="Leroy P."/>
            <person name="Li P."/>
            <person name="You F.M."/>
            <person name="Sun Q."/>
            <person name="Liu Z."/>
            <person name="Lyons E."/>
            <person name="Wicker T."/>
            <person name="Salzberg S.L."/>
            <person name="Devos K.M."/>
            <person name="Dvorak J."/>
        </authorList>
    </citation>
    <scope>NUCLEOTIDE SEQUENCE [LARGE SCALE GENOMIC DNA]</scope>
    <source>
        <strain evidence="4">cv. AL8/78</strain>
    </source>
</reference>
<dbReference type="Proteomes" id="UP000015105">
    <property type="component" value="Chromosome 6D"/>
</dbReference>
<dbReference type="Pfam" id="PF12937">
    <property type="entry name" value="F-box-like"/>
    <property type="match status" value="1"/>
</dbReference>
<dbReference type="AlphaFoldDB" id="A0A453PAQ4"/>
<accession>A0A453PAQ4</accession>
<reference evidence="5" key="2">
    <citation type="journal article" date="2017" name="Nat. Plants">
        <title>The Aegilops tauschii genome reveals multiple impacts of transposons.</title>
        <authorList>
            <person name="Zhao G."/>
            <person name="Zou C."/>
            <person name="Li K."/>
            <person name="Wang K."/>
            <person name="Li T."/>
            <person name="Gao L."/>
            <person name="Zhang X."/>
            <person name="Wang H."/>
            <person name="Yang Z."/>
            <person name="Liu X."/>
            <person name="Jiang W."/>
            <person name="Mao L."/>
            <person name="Kong X."/>
            <person name="Jiao Y."/>
            <person name="Jia J."/>
        </authorList>
    </citation>
    <scope>NUCLEOTIDE SEQUENCE [LARGE SCALE GENOMIC DNA]</scope>
    <source>
        <strain evidence="5">cv. AL8/78</strain>
    </source>
</reference>
<dbReference type="InterPro" id="IPR036047">
    <property type="entry name" value="F-box-like_dom_sf"/>
</dbReference>
<feature type="region of interest" description="Disordered" evidence="2">
    <location>
        <begin position="1"/>
        <end position="41"/>
    </location>
</feature>
<comment type="function">
    <text evidence="1">Acts as a component of a SCF E3 ubiquitin ligase complexes.</text>
</comment>
<dbReference type="EnsemblPlants" id="AET6Gv20671700.3">
    <property type="protein sequence ID" value="AET6Gv20671700.3"/>
    <property type="gene ID" value="AET6Gv20671700"/>
</dbReference>
<evidence type="ECO:0000256" key="2">
    <source>
        <dbReference type="SAM" id="MobiDB-lite"/>
    </source>
</evidence>
<reference evidence="4" key="4">
    <citation type="submission" date="2019-03" db="UniProtKB">
        <authorList>
            <consortium name="EnsemblPlants"/>
        </authorList>
    </citation>
    <scope>IDENTIFICATION</scope>
</reference>
<evidence type="ECO:0000313" key="5">
    <source>
        <dbReference type="Proteomes" id="UP000015105"/>
    </source>
</evidence>
<dbReference type="InterPro" id="IPR001810">
    <property type="entry name" value="F-box_dom"/>
</dbReference>
<dbReference type="SMART" id="SM00256">
    <property type="entry name" value="FBOX"/>
    <property type="match status" value="1"/>
</dbReference>
<dbReference type="Gramene" id="AET6Gv20671700.3">
    <property type="protein sequence ID" value="AET6Gv20671700.3"/>
    <property type="gene ID" value="AET6Gv20671700"/>
</dbReference>
<dbReference type="SUPFAM" id="SSF81383">
    <property type="entry name" value="F-box domain"/>
    <property type="match status" value="1"/>
</dbReference>
<proteinExistence type="predicted"/>
<evidence type="ECO:0000313" key="4">
    <source>
        <dbReference type="EnsemblPlants" id="AET6Gv20671700.3"/>
    </source>
</evidence>
<keyword evidence="5" id="KW-1185">Reference proteome</keyword>
<dbReference type="GO" id="GO:0005737">
    <property type="term" value="C:cytoplasm"/>
    <property type="evidence" value="ECO:0007669"/>
    <property type="project" value="TreeGrafter"/>
</dbReference>
<keyword evidence="1" id="KW-0539">Nucleus</keyword>
<comment type="subunit">
    <text evidence="1">Component of the SCF-type E3 ligase complex.</text>
</comment>
<dbReference type="PROSITE" id="PS50181">
    <property type="entry name" value="FBOX"/>
    <property type="match status" value="1"/>
</dbReference>
<keyword evidence="1" id="KW-0833">Ubl conjugation pathway</keyword>
<evidence type="ECO:0000259" key="3">
    <source>
        <dbReference type="PROSITE" id="PS50181"/>
    </source>
</evidence>
<dbReference type="GO" id="GO:0031146">
    <property type="term" value="P:SCF-dependent proteasomal ubiquitin-dependent protein catabolic process"/>
    <property type="evidence" value="ECO:0007669"/>
    <property type="project" value="UniProtKB-UniRule"/>
</dbReference>
<comment type="subcellular location">
    <subcellularLocation>
        <location evidence="1">Nucleus</location>
    </subcellularLocation>
</comment>
<organism evidence="4 5">
    <name type="scientific">Aegilops tauschii subsp. strangulata</name>
    <name type="common">Goatgrass</name>
    <dbReference type="NCBI Taxonomy" id="200361"/>
    <lineage>
        <taxon>Eukaryota</taxon>
        <taxon>Viridiplantae</taxon>
        <taxon>Streptophyta</taxon>
        <taxon>Embryophyta</taxon>
        <taxon>Tracheophyta</taxon>
        <taxon>Spermatophyta</taxon>
        <taxon>Magnoliopsida</taxon>
        <taxon>Liliopsida</taxon>
        <taxon>Poales</taxon>
        <taxon>Poaceae</taxon>
        <taxon>BOP clade</taxon>
        <taxon>Pooideae</taxon>
        <taxon>Triticodae</taxon>
        <taxon>Triticeae</taxon>
        <taxon>Triticinae</taxon>
        <taxon>Aegilops</taxon>
    </lineage>
</organism>
<dbReference type="GO" id="GO:0016567">
    <property type="term" value="P:protein ubiquitination"/>
    <property type="evidence" value="ECO:0007669"/>
    <property type="project" value="UniProtKB-UniRule"/>
</dbReference>
<dbReference type="Gene3D" id="1.20.1280.50">
    <property type="match status" value="1"/>
</dbReference>
<name>A0A453PAQ4_AEGTS</name>
<reference evidence="5" key="1">
    <citation type="journal article" date="2014" name="Science">
        <title>Ancient hybridizations among the ancestral genomes of bread wheat.</title>
        <authorList>
            <consortium name="International Wheat Genome Sequencing Consortium,"/>
            <person name="Marcussen T."/>
            <person name="Sandve S.R."/>
            <person name="Heier L."/>
            <person name="Spannagl M."/>
            <person name="Pfeifer M."/>
            <person name="Jakobsen K.S."/>
            <person name="Wulff B.B."/>
            <person name="Steuernagel B."/>
            <person name="Mayer K.F."/>
            <person name="Olsen O.A."/>
        </authorList>
    </citation>
    <scope>NUCLEOTIDE SEQUENCE [LARGE SCALE GENOMIC DNA]</scope>
    <source>
        <strain evidence="5">cv. AL8/78</strain>
    </source>
</reference>
<reference evidence="4" key="5">
    <citation type="journal article" date="2021" name="G3 (Bethesda)">
        <title>Aegilops tauschii genome assembly Aet v5.0 features greater sequence contiguity and improved annotation.</title>
        <authorList>
            <person name="Wang L."/>
            <person name="Zhu T."/>
            <person name="Rodriguez J.C."/>
            <person name="Deal K.R."/>
            <person name="Dubcovsky J."/>
            <person name="McGuire P.E."/>
            <person name="Lux T."/>
            <person name="Spannagl M."/>
            <person name="Mayer K.F.X."/>
            <person name="Baldrich P."/>
            <person name="Meyers B.C."/>
            <person name="Huo N."/>
            <person name="Gu Y.Q."/>
            <person name="Zhou H."/>
            <person name="Devos K.M."/>
            <person name="Bennetzen J.L."/>
            <person name="Unver T."/>
            <person name="Budak H."/>
            <person name="Gulick P.J."/>
            <person name="Galiba G."/>
            <person name="Kalapos B."/>
            <person name="Nelson D.R."/>
            <person name="Li P."/>
            <person name="You F.M."/>
            <person name="Luo M.C."/>
            <person name="Dvorak J."/>
        </authorList>
    </citation>
    <scope>NUCLEOTIDE SEQUENCE [LARGE SCALE GENOMIC DNA]</scope>
    <source>
        <strain evidence="4">cv. AL8/78</strain>
    </source>
</reference>
<comment type="pathway">
    <text evidence="1">Protein modification; protein ubiquitination.</text>
</comment>
<evidence type="ECO:0000256" key="1">
    <source>
        <dbReference type="RuleBase" id="RU369085"/>
    </source>
</evidence>
<protein>
    <recommendedName>
        <fullName evidence="1">F-box protein</fullName>
    </recommendedName>
</protein>
<dbReference type="PANTHER" id="PTHR12874">
    <property type="entry name" value="F-BOX ONLY PROTEIN 48-RELATED"/>
    <property type="match status" value="1"/>
</dbReference>
<dbReference type="GO" id="GO:0019005">
    <property type="term" value="C:SCF ubiquitin ligase complex"/>
    <property type="evidence" value="ECO:0007669"/>
    <property type="project" value="UniProtKB-UniRule"/>
</dbReference>
<feature type="compositionally biased region" description="Low complexity" evidence="2">
    <location>
        <begin position="17"/>
        <end position="38"/>
    </location>
</feature>